<dbReference type="OrthoDB" id="3783962at2759"/>
<dbReference type="AlphaFoldDB" id="A0A6A6Z5E0"/>
<evidence type="ECO:0000313" key="3">
    <source>
        <dbReference type="Proteomes" id="UP000504636"/>
    </source>
</evidence>
<dbReference type="RefSeq" id="XP_033582913.1">
    <property type="nucleotide sequence ID" value="XM_033727518.1"/>
</dbReference>
<organism evidence="2">
    <name type="scientific">Mytilinidion resinicola</name>
    <dbReference type="NCBI Taxonomy" id="574789"/>
    <lineage>
        <taxon>Eukaryota</taxon>
        <taxon>Fungi</taxon>
        <taxon>Dikarya</taxon>
        <taxon>Ascomycota</taxon>
        <taxon>Pezizomycotina</taxon>
        <taxon>Dothideomycetes</taxon>
        <taxon>Pleosporomycetidae</taxon>
        <taxon>Mytilinidiales</taxon>
        <taxon>Mytilinidiaceae</taxon>
        <taxon>Mytilinidion</taxon>
    </lineage>
</organism>
<reference evidence="4" key="3">
    <citation type="submission" date="2025-04" db="UniProtKB">
        <authorList>
            <consortium name="RefSeq"/>
        </authorList>
    </citation>
    <scope>IDENTIFICATION</scope>
    <source>
        <strain evidence="4">CBS 304.34</strain>
    </source>
</reference>
<feature type="compositionally biased region" description="Low complexity" evidence="1">
    <location>
        <begin position="214"/>
        <end position="227"/>
    </location>
</feature>
<dbReference type="EMBL" id="MU003693">
    <property type="protein sequence ID" value="KAF2815949.1"/>
    <property type="molecule type" value="Genomic_DNA"/>
</dbReference>
<evidence type="ECO:0000313" key="2">
    <source>
        <dbReference type="EMBL" id="KAF2815949.1"/>
    </source>
</evidence>
<keyword evidence="3" id="KW-1185">Reference proteome</keyword>
<evidence type="ECO:0000256" key="1">
    <source>
        <dbReference type="SAM" id="MobiDB-lite"/>
    </source>
</evidence>
<name>A0A6A6Z5E0_9PEZI</name>
<feature type="region of interest" description="Disordered" evidence="1">
    <location>
        <begin position="202"/>
        <end position="257"/>
    </location>
</feature>
<proteinExistence type="predicted"/>
<evidence type="ECO:0000313" key="4">
    <source>
        <dbReference type="RefSeq" id="XP_033582913.1"/>
    </source>
</evidence>
<reference evidence="4" key="2">
    <citation type="submission" date="2020-04" db="EMBL/GenBank/DDBJ databases">
        <authorList>
            <consortium name="NCBI Genome Project"/>
        </authorList>
    </citation>
    <scope>NUCLEOTIDE SEQUENCE</scope>
    <source>
        <strain evidence="4">CBS 304.34</strain>
    </source>
</reference>
<accession>A0A6A6Z5E0</accession>
<sequence length="257" mass="27660">MRKFTDVRLYASFIILTSHLAISEFNSISKPTAGEVLVAGTTYTIEWKPDIGSTVELQLWDDTYYGYSRAFGDLCYNYLFNPFCGQIATNVSNTGKYEWHIPHQSDYPRNQPYFWLKMFVNDFYHPELGNTDPVLSYSQNFSFTAEPYMSASSLSLVTASSTNSVILPGPATSTIGALSTPHSSPPSTPLVALSSTSEISTADAASEPLATQAVSTSSFTTDTDVSSQITASGLGTTTNAAKSSSTTSQSDSAATTT</sequence>
<dbReference type="GeneID" id="54468411"/>
<reference evidence="2 4" key="1">
    <citation type="journal article" date="2020" name="Stud. Mycol.">
        <title>101 Dothideomycetes genomes: a test case for predicting lifestyles and emergence of pathogens.</title>
        <authorList>
            <person name="Haridas S."/>
            <person name="Albert R."/>
            <person name="Binder M."/>
            <person name="Bloem J."/>
            <person name="Labutti K."/>
            <person name="Salamov A."/>
            <person name="Andreopoulos B."/>
            <person name="Baker S."/>
            <person name="Barry K."/>
            <person name="Bills G."/>
            <person name="Bluhm B."/>
            <person name="Cannon C."/>
            <person name="Castanera R."/>
            <person name="Culley D."/>
            <person name="Daum C."/>
            <person name="Ezra D."/>
            <person name="Gonzalez J."/>
            <person name="Henrissat B."/>
            <person name="Kuo A."/>
            <person name="Liang C."/>
            <person name="Lipzen A."/>
            <person name="Lutzoni F."/>
            <person name="Magnuson J."/>
            <person name="Mondo S."/>
            <person name="Nolan M."/>
            <person name="Ohm R."/>
            <person name="Pangilinan J."/>
            <person name="Park H.-J."/>
            <person name="Ramirez L."/>
            <person name="Alfaro M."/>
            <person name="Sun H."/>
            <person name="Tritt A."/>
            <person name="Yoshinaga Y."/>
            <person name="Zwiers L.-H."/>
            <person name="Turgeon B."/>
            <person name="Goodwin S."/>
            <person name="Spatafora J."/>
            <person name="Crous P."/>
            <person name="Grigoriev I."/>
        </authorList>
    </citation>
    <scope>NUCLEOTIDE SEQUENCE</scope>
    <source>
        <strain evidence="2 4">CBS 304.34</strain>
    </source>
</reference>
<feature type="compositionally biased region" description="Low complexity" evidence="1">
    <location>
        <begin position="236"/>
        <end position="257"/>
    </location>
</feature>
<gene>
    <name evidence="2 4" type="ORF">BDZ99DRAFT_565845</name>
</gene>
<dbReference type="Proteomes" id="UP000504636">
    <property type="component" value="Unplaced"/>
</dbReference>
<protein>
    <submittedName>
        <fullName evidence="2 4">Uncharacterized protein</fullName>
    </submittedName>
</protein>